<feature type="compositionally biased region" description="Acidic residues" evidence="2">
    <location>
        <begin position="819"/>
        <end position="832"/>
    </location>
</feature>
<feature type="region of interest" description="Disordered" evidence="2">
    <location>
        <begin position="469"/>
        <end position="606"/>
    </location>
</feature>
<feature type="compositionally biased region" description="Basic residues" evidence="2">
    <location>
        <begin position="574"/>
        <end position="592"/>
    </location>
</feature>
<feature type="compositionally biased region" description="Polar residues" evidence="2">
    <location>
        <begin position="1347"/>
        <end position="1356"/>
    </location>
</feature>
<dbReference type="Proteomes" id="UP001057375">
    <property type="component" value="Unassembled WGS sequence"/>
</dbReference>
<feature type="region of interest" description="Disordered" evidence="2">
    <location>
        <begin position="1597"/>
        <end position="1625"/>
    </location>
</feature>
<feature type="compositionally biased region" description="Polar residues" evidence="2">
    <location>
        <begin position="403"/>
        <end position="415"/>
    </location>
</feature>
<feature type="region of interest" description="Disordered" evidence="2">
    <location>
        <begin position="795"/>
        <end position="853"/>
    </location>
</feature>
<feature type="compositionally biased region" description="Polar residues" evidence="2">
    <location>
        <begin position="256"/>
        <end position="274"/>
    </location>
</feature>
<feature type="compositionally biased region" description="Acidic residues" evidence="2">
    <location>
        <begin position="1286"/>
        <end position="1298"/>
    </location>
</feature>
<dbReference type="EMBL" id="BQXS01012477">
    <property type="protein sequence ID" value="GKT23640.1"/>
    <property type="molecule type" value="Genomic_DNA"/>
</dbReference>
<name>A0ABQ5JZL9_9EUKA</name>
<feature type="compositionally biased region" description="Pro residues" evidence="2">
    <location>
        <begin position="1311"/>
        <end position="1320"/>
    </location>
</feature>
<accession>A0ABQ5JZL9</accession>
<keyword evidence="4" id="KW-1185">Reference proteome</keyword>
<gene>
    <name evidence="3" type="ORF">ADUPG1_012488</name>
</gene>
<feature type="compositionally biased region" description="Basic and acidic residues" evidence="2">
    <location>
        <begin position="18"/>
        <end position="27"/>
    </location>
</feature>
<feature type="compositionally biased region" description="Basic and acidic residues" evidence="2">
    <location>
        <begin position="739"/>
        <end position="759"/>
    </location>
</feature>
<feature type="compositionally biased region" description="Low complexity" evidence="2">
    <location>
        <begin position="1573"/>
        <end position="1583"/>
    </location>
</feature>
<evidence type="ECO:0000256" key="1">
    <source>
        <dbReference type="SAM" id="Coils"/>
    </source>
</evidence>
<dbReference type="CDD" id="cd22249">
    <property type="entry name" value="UDM1_RNF168_RNF169-like"/>
    <property type="match status" value="1"/>
</dbReference>
<feature type="compositionally biased region" description="Low complexity" evidence="2">
    <location>
        <begin position="1685"/>
        <end position="1696"/>
    </location>
</feature>
<feature type="compositionally biased region" description="Basic and acidic residues" evidence="2">
    <location>
        <begin position="833"/>
        <end position="845"/>
    </location>
</feature>
<organism evidence="3 4">
    <name type="scientific">Aduncisulcus paluster</name>
    <dbReference type="NCBI Taxonomy" id="2918883"/>
    <lineage>
        <taxon>Eukaryota</taxon>
        <taxon>Metamonada</taxon>
        <taxon>Carpediemonas-like organisms</taxon>
        <taxon>Aduncisulcus</taxon>
    </lineage>
</organism>
<feature type="region of interest" description="Disordered" evidence="2">
    <location>
        <begin position="1561"/>
        <end position="1583"/>
    </location>
</feature>
<feature type="region of interest" description="Disordered" evidence="2">
    <location>
        <begin position="395"/>
        <end position="415"/>
    </location>
</feature>
<feature type="compositionally biased region" description="Low complexity" evidence="2">
    <location>
        <begin position="539"/>
        <end position="549"/>
    </location>
</feature>
<reference evidence="3" key="1">
    <citation type="submission" date="2022-03" db="EMBL/GenBank/DDBJ databases">
        <title>Draft genome sequence of Aduncisulcus paluster, a free-living microaerophilic Fornicata.</title>
        <authorList>
            <person name="Yuyama I."/>
            <person name="Kume K."/>
            <person name="Tamura T."/>
            <person name="Inagaki Y."/>
            <person name="Hashimoto T."/>
        </authorList>
    </citation>
    <scope>NUCLEOTIDE SEQUENCE</scope>
    <source>
        <strain evidence="3">NY0171</strain>
    </source>
</reference>
<feature type="region of interest" description="Disordered" evidence="2">
    <location>
        <begin position="1217"/>
        <end position="1254"/>
    </location>
</feature>
<feature type="compositionally biased region" description="Polar residues" evidence="2">
    <location>
        <begin position="725"/>
        <end position="734"/>
    </location>
</feature>
<feature type="compositionally biased region" description="Low complexity" evidence="2">
    <location>
        <begin position="1386"/>
        <end position="1420"/>
    </location>
</feature>
<feature type="compositionally biased region" description="Basic and acidic residues" evidence="2">
    <location>
        <begin position="109"/>
        <end position="119"/>
    </location>
</feature>
<evidence type="ECO:0000256" key="2">
    <source>
        <dbReference type="SAM" id="MobiDB-lite"/>
    </source>
</evidence>
<feature type="compositionally biased region" description="Basic residues" evidence="2">
    <location>
        <begin position="477"/>
        <end position="493"/>
    </location>
</feature>
<comment type="caution">
    <text evidence="3">The sequence shown here is derived from an EMBL/GenBank/DDBJ whole genome shotgun (WGS) entry which is preliminary data.</text>
</comment>
<feature type="compositionally biased region" description="Polar residues" evidence="2">
    <location>
        <begin position="521"/>
        <end position="538"/>
    </location>
</feature>
<sequence>MKYPTPDFAQFDTMPMSDGKKPSSKDDMVEYVFQKQLENLDLSQVTEDDKKHPSSEKSSILSEKVSHFIQQDTIERQTKQKISQNWPRSHGRPSEGKYSTNSVRFTLTDGEKRLKKAVEAAHSQIYHSSSRPTPSKPKCEHPPSRPLTPHTKQLYSSSHFNPYARKSSSITPKTPRAKSSSGLFRRPKKGKKKAKQPDFSSMLIQGRSASAGRVAPGLRGGSRSKTPMSLLQTISSPSSRLGRSSTAYSKRIPMDSESNNNLYDSLRPSTSGSAQRRRAISSGGRPNTASMFTAHHRSSKSRHSVATNPPSAPCVEDVVMMRCVNLQQGQFGDKREVSGRALAQAFEESSMPPFATAVNILSQQPQSCSEIAAMTEKQTLAWERRRQQYLDQFRASQGKDDSYNPQHIPSSSDAAGTQYHSFMERRRNSMPVGLSRPPSHTLASVLMSVCVSERELREREEKEWIEQEWKKQEMKEQKKKRRKRSAAKKKAKDKQRQQDLEHRHAQRLALYPDDKIDDPSQHSINSTSTGDCHNANTIDSSAPSSSSSSEGDDDEYYSLSEDEEDRRIDEGFIKGKKGGKKKNRNKNNKKKSLYPTPHPPPITSDMPSLAAARKFAVTGQSLTQTLRNFNTVPYSAGALTAHPQLSQTFMTPHSLLIKRFPSNLQDDALHHSTPRSGSTGRESPTLSQRSDGGGSPNQLSFLHEHSESHSQHSDSDAQRDKEDQQGVSGVSDQPSELPLHSHDGEHDGHPDHQLGEQQKDQSIVGSSHRWKDYTSPIDVDSTSISARDYSEGSITTLTDKKQETMSSSSSVDKTLDNQDPGEEEEEEEEEERVDNINSEREKEVEEVKEEDVEKEVEELVKSMSGSIRPIQNSSTSNHMNIVVEESPTVVLKRHAENLPSMNPPSHISFTAAQAGGKEKEQDMKAIQPKTLHEYVSDDTTHLEGTDIHGSMSTISGPRVHPPEGYVRRNPSPFPSDVYHTNSPNSRQGDVDMVTSRRMHGTVLVTHKKGTPPVMGDLDELEQEYIMHHEHREDDHKHLPVPPLLPSASFIPPAPPLSQALLSAVNVYSITTAQRQSIAGEEEMVAGDVTSLSEYGLRVPSRVRRQTGVPGGIMGSGYDILDSVLHKPRPGTAPTKLQHRRDPRRPVSGGAQPSSSELLAEPHNTALDTGVQDCPNDENDDILGGMTLNVGECCDDGLFLTALGSGMNMRKFDTDSQTCSSASTIPQARKLPPSLPSKTHVIHQEPKAEAVSQADSAIRNAIQDQIKELQKGEKQEEDNRDEALEPPLEEEEGGEEEGEKEGQVISGVGLQPHPPAALPPQHPRRAVTAEGGSRRAPVSFSRGRNYIRPSTTSSPGSRQIHGTDITSAESPRDQMMHIGPDGRASMLSTSLSTFSSSSGSSSSSLSSFRPSSSARRPATAFPQSLQGTIKSVFGNVGDEFSAVASAISSSSSSSALFHPTATASLRPHQYNNNNSNNRPSTTGGYIGVSSMLPPRSVSVSSTASKSLWRAVRSGCDVFKPPDERAFFERRPQTSIIAERLKDLNNNFNDTAPLLGTLPSHMFDSPSCSKQKKGSSSSSSASSSASSFGAYVRSKSASLPRSSMKLPSRNSPGHRTSFNVNGNPSESIDSIRERAASAFMDRHSKSSSRKQDHSGHGAFLLTDIEKEKFQKDREERIKRLSRPKHITTGTSLASAGAAMRSQSVPKKRSSTGSKNRTISRNNSLLRPSEEEDEMKMAILKELREEAMKKLEEERKQQRIKELKREKLAKQLILGPSSEPHPPTVAFKGRYDRKGCRILHDGRVINPPSVRPSRTTCKYVLDEARMKGETIVVLSAPPADKLDDSVSMNDFIKYRKVLSAK</sequence>
<feature type="coiled-coil region" evidence="1">
    <location>
        <begin position="1734"/>
        <end position="1768"/>
    </location>
</feature>
<feature type="region of interest" description="Disordered" evidence="2">
    <location>
        <begin position="1123"/>
        <end position="1159"/>
    </location>
</feature>
<proteinExistence type="predicted"/>
<feature type="region of interest" description="Disordered" evidence="2">
    <location>
        <begin position="1269"/>
        <end position="1420"/>
    </location>
</feature>
<feature type="compositionally biased region" description="Basic and acidic residues" evidence="2">
    <location>
        <begin position="494"/>
        <end position="503"/>
    </location>
</feature>
<feature type="compositionally biased region" description="Polar residues" evidence="2">
    <location>
        <begin position="223"/>
        <end position="234"/>
    </location>
</feature>
<feature type="compositionally biased region" description="Polar residues" evidence="2">
    <location>
        <begin position="150"/>
        <end position="182"/>
    </location>
</feature>
<keyword evidence="1" id="KW-0175">Coiled coil</keyword>
<feature type="compositionally biased region" description="Polar residues" evidence="2">
    <location>
        <begin position="1698"/>
        <end position="1720"/>
    </location>
</feature>
<feature type="compositionally biased region" description="Basic and acidic residues" evidence="2">
    <location>
        <begin position="702"/>
        <end position="724"/>
    </location>
</feature>
<feature type="compositionally biased region" description="Polar residues" evidence="2">
    <location>
        <begin position="1606"/>
        <end position="1625"/>
    </location>
</feature>
<feature type="compositionally biased region" description="Basic residues" evidence="2">
    <location>
        <begin position="185"/>
        <end position="194"/>
    </location>
</feature>
<feature type="region of interest" description="Disordered" evidence="2">
    <location>
        <begin position="666"/>
        <end position="780"/>
    </location>
</feature>
<feature type="compositionally biased region" description="Basic residues" evidence="2">
    <location>
        <begin position="294"/>
        <end position="303"/>
    </location>
</feature>
<feature type="compositionally biased region" description="Polar residues" evidence="2">
    <location>
        <begin position="674"/>
        <end position="690"/>
    </location>
</feature>
<feature type="region of interest" description="Disordered" evidence="2">
    <location>
        <begin position="1"/>
        <end position="27"/>
    </location>
</feature>
<evidence type="ECO:0000313" key="3">
    <source>
        <dbReference type="EMBL" id="GKT23640.1"/>
    </source>
</evidence>
<protein>
    <submittedName>
        <fullName evidence="3">Uncharacterized protein</fullName>
    </submittedName>
</protein>
<feature type="region of interest" description="Disordered" evidence="2">
    <location>
        <begin position="1685"/>
        <end position="1720"/>
    </location>
</feature>
<feature type="compositionally biased region" description="Acidic residues" evidence="2">
    <location>
        <begin position="550"/>
        <end position="564"/>
    </location>
</feature>
<feature type="compositionally biased region" description="Low complexity" evidence="2">
    <location>
        <begin position="235"/>
        <end position="245"/>
    </location>
</feature>
<feature type="region of interest" description="Disordered" evidence="2">
    <location>
        <begin position="41"/>
        <end position="309"/>
    </location>
</feature>
<evidence type="ECO:0000313" key="4">
    <source>
        <dbReference type="Proteomes" id="UP001057375"/>
    </source>
</evidence>